<evidence type="ECO:0000256" key="2">
    <source>
        <dbReference type="ARBA" id="ARBA00023163"/>
    </source>
</evidence>
<comment type="caution">
    <text evidence="4">The sequence shown here is derived from an EMBL/GenBank/DDBJ whole genome shotgun (WGS) entry which is preliminary data.</text>
</comment>
<dbReference type="PROSITE" id="PS01124">
    <property type="entry name" value="HTH_ARAC_FAMILY_2"/>
    <property type="match status" value="1"/>
</dbReference>
<evidence type="ECO:0000259" key="3">
    <source>
        <dbReference type="PROSITE" id="PS01124"/>
    </source>
</evidence>
<keyword evidence="5" id="KW-1185">Reference proteome</keyword>
<dbReference type="AlphaFoldDB" id="A0A7W7QMT2"/>
<accession>A0A7W7QMT2</accession>
<dbReference type="RefSeq" id="WP_221460925.1">
    <property type="nucleotide sequence ID" value="NZ_JACHJP010000003.1"/>
</dbReference>
<keyword evidence="2" id="KW-0804">Transcription</keyword>
<feature type="domain" description="HTH araC/xylS-type" evidence="3">
    <location>
        <begin position="168"/>
        <end position="265"/>
    </location>
</feature>
<keyword evidence="4" id="KW-0238">DNA-binding</keyword>
<dbReference type="InterPro" id="IPR014710">
    <property type="entry name" value="RmlC-like_jellyroll"/>
</dbReference>
<organism evidence="4 5">
    <name type="scientific">Streptosporangium saharense</name>
    <dbReference type="NCBI Taxonomy" id="1706840"/>
    <lineage>
        <taxon>Bacteria</taxon>
        <taxon>Bacillati</taxon>
        <taxon>Actinomycetota</taxon>
        <taxon>Actinomycetes</taxon>
        <taxon>Streptosporangiales</taxon>
        <taxon>Streptosporangiaceae</taxon>
        <taxon>Streptosporangium</taxon>
    </lineage>
</organism>
<dbReference type="SUPFAM" id="SSF46689">
    <property type="entry name" value="Homeodomain-like"/>
    <property type="match status" value="1"/>
</dbReference>
<dbReference type="InterPro" id="IPR009057">
    <property type="entry name" value="Homeodomain-like_sf"/>
</dbReference>
<reference evidence="4 5" key="1">
    <citation type="submission" date="2020-08" db="EMBL/GenBank/DDBJ databases">
        <title>Genomic Encyclopedia of Type Strains, Phase III (KMG-III): the genomes of soil and plant-associated and newly described type strains.</title>
        <authorList>
            <person name="Whitman W."/>
        </authorList>
    </citation>
    <scope>NUCLEOTIDE SEQUENCE [LARGE SCALE GENOMIC DNA]</scope>
    <source>
        <strain evidence="4 5">CECT 8840</strain>
    </source>
</reference>
<dbReference type="InterPro" id="IPR011051">
    <property type="entry name" value="RmlC_Cupin_sf"/>
</dbReference>
<evidence type="ECO:0000313" key="5">
    <source>
        <dbReference type="Proteomes" id="UP000552644"/>
    </source>
</evidence>
<protein>
    <submittedName>
        <fullName evidence="4">AraC-like DNA-binding protein</fullName>
    </submittedName>
</protein>
<gene>
    <name evidence="4" type="ORF">FHS44_003582</name>
</gene>
<sequence length="282" mass="31460">MWGAPTLEPPVWSEPVSPPGRMVPEPWLLTSSRYDNDTPEVWDTHAHHEHELIWSGGGVMTVEAEGQLWMVPPVLGIWIPAGVPHRVRAESGSVSFATCFAPERTDIGWDGIVGIALTSVLRELLLYNMNEEMPADLRLRLQRLAVDLLRPVQAASLDIRMPADARLRGIAERIVADPADDRTTQEWALRLGFSARTLTRGFLRETGLSLTQWRILVRIRTALIEIAAGRPVTVVAGRLGYANPSTFIDLFRQVTGHTPAVYFRTFSTLDGTELGLEGQRRR</sequence>
<dbReference type="GO" id="GO:0043565">
    <property type="term" value="F:sequence-specific DNA binding"/>
    <property type="evidence" value="ECO:0007669"/>
    <property type="project" value="InterPro"/>
</dbReference>
<dbReference type="PANTHER" id="PTHR11019">
    <property type="entry name" value="HTH-TYPE TRANSCRIPTIONAL REGULATOR NIMR"/>
    <property type="match status" value="1"/>
</dbReference>
<dbReference type="Gene3D" id="2.60.120.10">
    <property type="entry name" value="Jelly Rolls"/>
    <property type="match status" value="1"/>
</dbReference>
<dbReference type="GO" id="GO:0003700">
    <property type="term" value="F:DNA-binding transcription factor activity"/>
    <property type="evidence" value="ECO:0007669"/>
    <property type="project" value="InterPro"/>
</dbReference>
<dbReference type="InterPro" id="IPR018060">
    <property type="entry name" value="HTH_AraC"/>
</dbReference>
<dbReference type="SMART" id="SM00342">
    <property type="entry name" value="HTH_ARAC"/>
    <property type="match status" value="1"/>
</dbReference>
<dbReference type="Proteomes" id="UP000552644">
    <property type="component" value="Unassembled WGS sequence"/>
</dbReference>
<dbReference type="EMBL" id="JACHJP010000003">
    <property type="protein sequence ID" value="MBB4916494.1"/>
    <property type="molecule type" value="Genomic_DNA"/>
</dbReference>
<name>A0A7W7QMT2_9ACTN</name>
<evidence type="ECO:0000313" key="4">
    <source>
        <dbReference type="EMBL" id="MBB4916494.1"/>
    </source>
</evidence>
<dbReference type="PANTHER" id="PTHR11019:SF199">
    <property type="entry name" value="HTH-TYPE TRANSCRIPTIONAL REGULATOR NIMR"/>
    <property type="match status" value="1"/>
</dbReference>
<dbReference type="SUPFAM" id="SSF51182">
    <property type="entry name" value="RmlC-like cupins"/>
    <property type="match status" value="1"/>
</dbReference>
<proteinExistence type="predicted"/>
<dbReference type="Gene3D" id="1.10.10.60">
    <property type="entry name" value="Homeodomain-like"/>
    <property type="match status" value="1"/>
</dbReference>
<dbReference type="Pfam" id="PF12833">
    <property type="entry name" value="HTH_18"/>
    <property type="match status" value="1"/>
</dbReference>
<evidence type="ECO:0000256" key="1">
    <source>
        <dbReference type="ARBA" id="ARBA00023015"/>
    </source>
</evidence>
<keyword evidence="1" id="KW-0805">Transcription regulation</keyword>